<dbReference type="PANTHER" id="PTHR12473">
    <property type="entry name" value="UBIQUITIN CARBOXYL-TERMINAL HYDROLASE MINDY-4-RELATED"/>
    <property type="match status" value="1"/>
</dbReference>
<dbReference type="GO" id="GO:0005509">
    <property type="term" value="F:calcium ion binding"/>
    <property type="evidence" value="ECO:0007669"/>
    <property type="project" value="InterPro"/>
</dbReference>
<evidence type="ECO:0000256" key="6">
    <source>
        <dbReference type="ARBA" id="ARBA00022801"/>
    </source>
</evidence>
<evidence type="ECO:0000313" key="10">
    <source>
        <dbReference type="Proteomes" id="UP000515163"/>
    </source>
</evidence>
<proteinExistence type="inferred from homology"/>
<dbReference type="SMART" id="SM01174">
    <property type="entry name" value="DUF4205"/>
    <property type="match status" value="1"/>
</dbReference>
<dbReference type="RefSeq" id="XP_031560555.1">
    <property type="nucleotide sequence ID" value="XM_031704695.1"/>
</dbReference>
<reference evidence="11" key="1">
    <citation type="submission" date="2025-08" db="UniProtKB">
        <authorList>
            <consortium name="RefSeq"/>
        </authorList>
    </citation>
    <scope>IDENTIFICATION</scope>
    <source>
        <tissue evidence="11">Tentacle</tissue>
    </source>
</reference>
<dbReference type="GO" id="GO:0004843">
    <property type="term" value="F:cysteine-type deubiquitinase activity"/>
    <property type="evidence" value="ECO:0007669"/>
    <property type="project" value="UniProtKB-UniRule"/>
</dbReference>
<keyword evidence="7 8" id="KW-0788">Thiol protease</keyword>
<keyword evidence="4 8" id="KW-0645">Protease</keyword>
<accession>A0A6P8I785</accession>
<comment type="function">
    <text evidence="2 8">Hydrolase that can remove 'Lys-48'-linked conjugated ubiquitin from proteins.</text>
</comment>
<comment type="catalytic activity">
    <reaction evidence="1 8">
        <text>Thiol-dependent hydrolysis of ester, thioester, amide, peptide and isopeptide bonds formed by the C-terminal Gly of ubiquitin (a 76-residue protein attached to proteins as an intracellular targeting signal).</text>
        <dbReference type="EC" id="3.4.19.12"/>
    </reaction>
</comment>
<dbReference type="InterPro" id="IPR002048">
    <property type="entry name" value="EF_hand_dom"/>
</dbReference>
<dbReference type="GO" id="GO:0006508">
    <property type="term" value="P:proteolysis"/>
    <property type="evidence" value="ECO:0007669"/>
    <property type="project" value="UniProtKB-KW"/>
</dbReference>
<keyword evidence="10" id="KW-1185">Reference proteome</keyword>
<dbReference type="GeneID" id="116296645"/>
<gene>
    <name evidence="11" type="primary">LOC116296645</name>
</gene>
<organism evidence="10 11">
    <name type="scientific">Actinia tenebrosa</name>
    <name type="common">Australian red waratah sea anemone</name>
    <dbReference type="NCBI Taxonomy" id="6105"/>
    <lineage>
        <taxon>Eukaryota</taxon>
        <taxon>Metazoa</taxon>
        <taxon>Cnidaria</taxon>
        <taxon>Anthozoa</taxon>
        <taxon>Hexacorallia</taxon>
        <taxon>Actiniaria</taxon>
        <taxon>Actiniidae</taxon>
        <taxon>Actinia</taxon>
    </lineage>
</organism>
<evidence type="ECO:0000259" key="9">
    <source>
        <dbReference type="PROSITE" id="PS50222"/>
    </source>
</evidence>
<dbReference type="Proteomes" id="UP000515163">
    <property type="component" value="Unplaced"/>
</dbReference>
<dbReference type="OrthoDB" id="9981542at2759"/>
<dbReference type="FunCoup" id="A0A6P8I785">
    <property type="interactions" value="2383"/>
</dbReference>
<dbReference type="PANTHER" id="PTHR12473:SF17">
    <property type="entry name" value="UBIQUITIN CARBOXYL-TERMINAL HYDROLASE MINDY-3"/>
    <property type="match status" value="1"/>
</dbReference>
<evidence type="ECO:0000256" key="5">
    <source>
        <dbReference type="ARBA" id="ARBA00022786"/>
    </source>
</evidence>
<name>A0A6P8I785_ACTTE</name>
<sequence length="464" mass="52125">MADEQESSTDIFQDLDSLVWGPNVKEEVFQRWTRGFIFSPDEPTALVQEQGGPCAVIAAVQAYMLKNILFCDGTDASSTDWKHLSDDQTKNILVCTLCQMLQMAKEEDDSIISLVLLRDHMLSNLKEHSSIETDDGTSTCRNSESPQYHKSVCEQQLKHQSNKETINLLSQTQCNSSSEARSLIERNIHIFEGHFGILLFLYSMILTRGISTIKDEMGDPGEPLVDENFGFGSQTLINLLMTGQAVSNVWNLSKEVSGLELKGIAKQSQVGFLTLLEAHRYCEVGSFLKFPIYPIWLLGSETHITVLFSTNQSLSGPESPKEEAQRVFKSFDEQENGFIESDKLTDVLHKLGLETDPEYVTFMKSRLDPDSIGIILLPNFMDEFFPGESTSQWTGPFTVYHYNGLGVKQSDSQLPRKVMYSEGIACIEPTDLSHIAEEEIISCLKTKWTGITVTWHSKYPPSVN</sequence>
<evidence type="ECO:0000256" key="8">
    <source>
        <dbReference type="RuleBase" id="RU367088"/>
    </source>
</evidence>
<dbReference type="GO" id="GO:0071108">
    <property type="term" value="P:protein K48-linked deubiquitination"/>
    <property type="evidence" value="ECO:0007669"/>
    <property type="project" value="InterPro"/>
</dbReference>
<dbReference type="InterPro" id="IPR039785">
    <property type="entry name" value="MINY3/4"/>
</dbReference>
<feature type="domain" description="EF-hand" evidence="9">
    <location>
        <begin position="319"/>
        <end position="354"/>
    </location>
</feature>
<dbReference type="Pfam" id="PF13898">
    <property type="entry name" value="MINDY-3_4_CD"/>
    <property type="match status" value="1"/>
</dbReference>
<keyword evidence="6 8" id="KW-0378">Hydrolase</keyword>
<keyword evidence="5 8" id="KW-0833">Ubl conjugation pathway</keyword>
<dbReference type="Gene3D" id="1.10.238.10">
    <property type="entry name" value="EF-hand"/>
    <property type="match status" value="1"/>
</dbReference>
<dbReference type="KEGG" id="aten:116296645"/>
<evidence type="ECO:0000256" key="1">
    <source>
        <dbReference type="ARBA" id="ARBA00000707"/>
    </source>
</evidence>
<evidence type="ECO:0000256" key="7">
    <source>
        <dbReference type="ARBA" id="ARBA00022807"/>
    </source>
</evidence>
<comment type="similarity">
    <text evidence="3 8">Belongs to the MINDY deubiquitinase family. FAM188 subfamily.</text>
</comment>
<dbReference type="InterPro" id="IPR011992">
    <property type="entry name" value="EF-hand-dom_pair"/>
</dbReference>
<evidence type="ECO:0000256" key="4">
    <source>
        <dbReference type="ARBA" id="ARBA00022670"/>
    </source>
</evidence>
<evidence type="ECO:0000256" key="2">
    <source>
        <dbReference type="ARBA" id="ARBA00002107"/>
    </source>
</evidence>
<dbReference type="SUPFAM" id="SSF47473">
    <property type="entry name" value="EF-hand"/>
    <property type="match status" value="1"/>
</dbReference>
<dbReference type="PROSITE" id="PS50222">
    <property type="entry name" value="EF_HAND_2"/>
    <property type="match status" value="1"/>
</dbReference>
<dbReference type="AlphaFoldDB" id="A0A6P8I785"/>
<evidence type="ECO:0000256" key="3">
    <source>
        <dbReference type="ARBA" id="ARBA00011074"/>
    </source>
</evidence>
<protein>
    <recommendedName>
        <fullName evidence="8">Ubiquitin carboxyl-terminal hydrolase MINDY</fullName>
        <ecNumber evidence="8">3.4.19.12</ecNumber>
    </recommendedName>
</protein>
<dbReference type="GO" id="GO:1990380">
    <property type="term" value="F:K48-linked deubiquitinase activity"/>
    <property type="evidence" value="ECO:0007669"/>
    <property type="project" value="UniProtKB-UniRule"/>
</dbReference>
<dbReference type="EC" id="3.4.19.12" evidence="8"/>
<dbReference type="InterPro" id="IPR025257">
    <property type="entry name" value="MINDY-3/4_CD"/>
</dbReference>
<dbReference type="InParanoid" id="A0A6P8I785"/>
<evidence type="ECO:0000313" key="11">
    <source>
        <dbReference type="RefSeq" id="XP_031560555.1"/>
    </source>
</evidence>